<comment type="caution">
    <text evidence="6">The sequence shown here is derived from an EMBL/GenBank/DDBJ whole genome shotgun (WGS) entry which is preliminary data.</text>
</comment>
<protein>
    <submittedName>
        <fullName evidence="6">Uncharacterized protein</fullName>
    </submittedName>
</protein>
<dbReference type="InterPro" id="IPR014720">
    <property type="entry name" value="dsRBD_dom"/>
</dbReference>
<dbReference type="InterPro" id="IPR036390">
    <property type="entry name" value="WH_DNA-bd_sf"/>
</dbReference>
<dbReference type="AlphaFoldDB" id="A0A813L7Y9"/>
<feature type="domain" description="Z-binding" evidence="5">
    <location>
        <begin position="3"/>
        <end position="67"/>
    </location>
</feature>
<dbReference type="GO" id="GO:0003726">
    <property type="term" value="F:double-stranded RNA adenosine deaminase activity"/>
    <property type="evidence" value="ECO:0007669"/>
    <property type="project" value="InterPro"/>
</dbReference>
<evidence type="ECO:0000256" key="2">
    <source>
        <dbReference type="PROSITE-ProRule" id="PRU00266"/>
    </source>
</evidence>
<dbReference type="Gene3D" id="1.10.10.10">
    <property type="entry name" value="Winged helix-like DNA-binding domain superfamily/Winged helix DNA-binding domain"/>
    <property type="match status" value="1"/>
</dbReference>
<keyword evidence="1 2" id="KW-0694">RNA-binding</keyword>
<reference evidence="6" key="1">
    <citation type="submission" date="2021-02" db="EMBL/GenBank/DDBJ databases">
        <authorList>
            <person name="Dougan E. K."/>
            <person name="Rhodes N."/>
            <person name="Thang M."/>
            <person name="Chan C."/>
        </authorList>
    </citation>
    <scope>NUCLEOTIDE SEQUENCE</scope>
</reference>
<proteinExistence type="predicted"/>
<evidence type="ECO:0000256" key="1">
    <source>
        <dbReference type="ARBA" id="ARBA00022884"/>
    </source>
</evidence>
<dbReference type="Pfam" id="PF02295">
    <property type="entry name" value="z-alpha"/>
    <property type="match status" value="1"/>
</dbReference>
<dbReference type="Pfam" id="PF00035">
    <property type="entry name" value="dsrm"/>
    <property type="match status" value="1"/>
</dbReference>
<dbReference type="InterPro" id="IPR042371">
    <property type="entry name" value="Z_dom"/>
</dbReference>
<dbReference type="SMART" id="SM00358">
    <property type="entry name" value="DSRM"/>
    <property type="match status" value="1"/>
</dbReference>
<dbReference type="Gene3D" id="3.30.160.20">
    <property type="match status" value="1"/>
</dbReference>
<feature type="compositionally biased region" description="Low complexity" evidence="3">
    <location>
        <begin position="364"/>
        <end position="373"/>
    </location>
</feature>
<dbReference type="PROSITE" id="PS50137">
    <property type="entry name" value="DS_RBD"/>
    <property type="match status" value="1"/>
</dbReference>
<dbReference type="SUPFAM" id="SSF46785">
    <property type="entry name" value="Winged helix' DNA-binding domain"/>
    <property type="match status" value="1"/>
</dbReference>
<name>A0A813L7Y9_POLGL</name>
<dbReference type="EMBL" id="CAJNNW010033406">
    <property type="protein sequence ID" value="CAE8718728.1"/>
    <property type="molecule type" value="Genomic_DNA"/>
</dbReference>
<evidence type="ECO:0000313" key="6">
    <source>
        <dbReference type="EMBL" id="CAE8718728.1"/>
    </source>
</evidence>
<dbReference type="Proteomes" id="UP000626109">
    <property type="component" value="Unassembled WGS sequence"/>
</dbReference>
<sequence>MQNDDFAALQASLLQTLSSNGGAMSTGRLGYELGARKKPVAAALFRLLEQGAVRRIDGVPPKWEAVLDFASPSSVIVGQEAGRFAYEAKESPNPGGPRPRFGDFEVLRRLVCQTLARQAGATAGALGHQLGACRKAINAALYACEKDGTAWTVGEKAAGERLRWQASPELAAEAPESLPAAYAYSAAAKGLVQQGHSFASPEAGPPTKRAKTEQVLVGVVGTAEGSRTGRGESFELLKLLLRGRLELHGEAGATSGALGYELAAVKKAVSAALYSCEHEGVISRITADGVKPRWVSVLPPPDLATNLQLPAEFTYAYALGADEEDSPTEDQAAKPRFPPLPPRRAPAVSAANSGVSRAPTRLQPPAAAPASCPAASNPVSLLNEWGQKNRHAIVFNDLGAQQGLFLCQVSVDGQALPAASASNKKEASDWMRRARKRGAKRLAAAAAVGQLGLA</sequence>
<dbReference type="SUPFAM" id="SSF54768">
    <property type="entry name" value="dsRNA-binding domain-like"/>
    <property type="match status" value="1"/>
</dbReference>
<evidence type="ECO:0000313" key="7">
    <source>
        <dbReference type="Proteomes" id="UP000626109"/>
    </source>
</evidence>
<evidence type="ECO:0000259" key="4">
    <source>
        <dbReference type="PROSITE" id="PS50137"/>
    </source>
</evidence>
<evidence type="ECO:0000259" key="5">
    <source>
        <dbReference type="PROSITE" id="PS50139"/>
    </source>
</evidence>
<dbReference type="GO" id="GO:0003723">
    <property type="term" value="F:RNA binding"/>
    <property type="evidence" value="ECO:0007669"/>
    <property type="project" value="UniProtKB-UniRule"/>
</dbReference>
<dbReference type="InterPro" id="IPR036388">
    <property type="entry name" value="WH-like_DNA-bd_sf"/>
</dbReference>
<feature type="domain" description="DRBM" evidence="4">
    <location>
        <begin position="377"/>
        <end position="427"/>
    </location>
</feature>
<gene>
    <name evidence="6" type="ORF">PGLA2088_LOCUS40239</name>
</gene>
<dbReference type="PROSITE" id="PS50139">
    <property type="entry name" value="Z_BINDING"/>
    <property type="match status" value="1"/>
</dbReference>
<feature type="region of interest" description="Disordered" evidence="3">
    <location>
        <begin position="324"/>
        <end position="373"/>
    </location>
</feature>
<organism evidence="6 7">
    <name type="scientific">Polarella glacialis</name>
    <name type="common">Dinoflagellate</name>
    <dbReference type="NCBI Taxonomy" id="89957"/>
    <lineage>
        <taxon>Eukaryota</taxon>
        <taxon>Sar</taxon>
        <taxon>Alveolata</taxon>
        <taxon>Dinophyceae</taxon>
        <taxon>Suessiales</taxon>
        <taxon>Suessiaceae</taxon>
        <taxon>Polarella</taxon>
    </lineage>
</organism>
<accession>A0A813L7Y9</accession>
<evidence type="ECO:0000256" key="3">
    <source>
        <dbReference type="SAM" id="MobiDB-lite"/>
    </source>
</evidence>